<dbReference type="InterPro" id="IPR050463">
    <property type="entry name" value="Gfo/Idh/MocA_oxidrdct_glycsds"/>
</dbReference>
<evidence type="ECO:0000256" key="2">
    <source>
        <dbReference type="ARBA" id="ARBA00023002"/>
    </source>
</evidence>
<gene>
    <name evidence="5" type="ORF">SEMRO_128_G061010.1</name>
</gene>
<dbReference type="Pfam" id="PF22725">
    <property type="entry name" value="GFO_IDH_MocA_C3"/>
    <property type="match status" value="1"/>
</dbReference>
<accession>A0A9N8DK00</accession>
<feature type="domain" description="GFO/IDH/MocA-like oxidoreductase" evidence="4">
    <location>
        <begin position="183"/>
        <end position="289"/>
    </location>
</feature>
<dbReference type="Gene3D" id="3.30.360.10">
    <property type="entry name" value="Dihydrodipicolinate Reductase, domain 2"/>
    <property type="match status" value="1"/>
</dbReference>
<comment type="caution">
    <text evidence="5">The sequence shown here is derived from an EMBL/GenBank/DDBJ whole genome shotgun (WGS) entry which is preliminary data.</text>
</comment>
<dbReference type="InterPro" id="IPR036291">
    <property type="entry name" value="NAD(P)-bd_dom_sf"/>
</dbReference>
<evidence type="ECO:0000259" key="3">
    <source>
        <dbReference type="Pfam" id="PF01408"/>
    </source>
</evidence>
<name>A0A9N8DK00_9STRA</name>
<evidence type="ECO:0000259" key="4">
    <source>
        <dbReference type="Pfam" id="PF22725"/>
    </source>
</evidence>
<dbReference type="PANTHER" id="PTHR43818">
    <property type="entry name" value="BCDNA.GH03377"/>
    <property type="match status" value="1"/>
</dbReference>
<protein>
    <submittedName>
        <fullName evidence="5">5-anhydro-D-fructose reductase</fullName>
    </submittedName>
</protein>
<dbReference type="GO" id="GO:0000166">
    <property type="term" value="F:nucleotide binding"/>
    <property type="evidence" value="ECO:0007669"/>
    <property type="project" value="InterPro"/>
</dbReference>
<evidence type="ECO:0000313" key="5">
    <source>
        <dbReference type="EMBL" id="CAB9502109.1"/>
    </source>
</evidence>
<dbReference type="SUPFAM" id="SSF55347">
    <property type="entry name" value="Glyceraldehyde-3-phosphate dehydrogenase-like, C-terminal domain"/>
    <property type="match status" value="1"/>
</dbReference>
<dbReference type="Pfam" id="PF01408">
    <property type="entry name" value="GFO_IDH_MocA"/>
    <property type="match status" value="1"/>
</dbReference>
<evidence type="ECO:0000313" key="6">
    <source>
        <dbReference type="Proteomes" id="UP001153069"/>
    </source>
</evidence>
<sequence>MDPSSSSKTTTTIKWGIVGLGDVCQTKSGPAFFKCQGSDLVAVMRRTPGKAAEWVAQQSPQGSDCQGYDNLDAFLQHPSLQAVYISTRPGTHLELCRKVAEAGKAVYVEKPVGRCAAEAMEMAALCQQAGVPFYTAYISRAYERTLAIRKLLADPNNNIVGDTVTQIQYTLVGNGGARGMEQDGQSLPWRLIAKEAGGGLIMDVGCHVIDRIDYLCGPLHDVQGQAENRASRDLQKVEDYVHFDAKIGPSDWAATSSEGASVSCTWDFTGATAEERDELVLTGPKGSLRMAGMSANGPIEVLDTSGTVIRTIDDFVMPQHTAQGLIQAVTNDMRGLDVHPPCLVSRADNAIRTQKVIDTVLASYYGGREVGYWDRSPESWPGYHS</sequence>
<dbReference type="InterPro" id="IPR055170">
    <property type="entry name" value="GFO_IDH_MocA-like_dom"/>
</dbReference>
<proteinExistence type="inferred from homology"/>
<keyword evidence="6" id="KW-1185">Reference proteome</keyword>
<dbReference type="Gene3D" id="3.40.50.720">
    <property type="entry name" value="NAD(P)-binding Rossmann-like Domain"/>
    <property type="match status" value="1"/>
</dbReference>
<dbReference type="PANTHER" id="PTHR43818:SF11">
    <property type="entry name" value="BCDNA.GH03377"/>
    <property type="match status" value="1"/>
</dbReference>
<dbReference type="OrthoDB" id="446809at2759"/>
<dbReference type="InterPro" id="IPR000683">
    <property type="entry name" value="Gfo/Idh/MocA-like_OxRdtase_N"/>
</dbReference>
<dbReference type="EMBL" id="CAICTM010000127">
    <property type="protein sequence ID" value="CAB9502109.1"/>
    <property type="molecule type" value="Genomic_DNA"/>
</dbReference>
<comment type="similarity">
    <text evidence="1">Belongs to the Gfo/Idh/MocA family.</text>
</comment>
<dbReference type="AlphaFoldDB" id="A0A9N8DK00"/>
<organism evidence="5 6">
    <name type="scientific">Seminavis robusta</name>
    <dbReference type="NCBI Taxonomy" id="568900"/>
    <lineage>
        <taxon>Eukaryota</taxon>
        <taxon>Sar</taxon>
        <taxon>Stramenopiles</taxon>
        <taxon>Ochrophyta</taxon>
        <taxon>Bacillariophyta</taxon>
        <taxon>Bacillariophyceae</taxon>
        <taxon>Bacillariophycidae</taxon>
        <taxon>Naviculales</taxon>
        <taxon>Naviculaceae</taxon>
        <taxon>Seminavis</taxon>
    </lineage>
</organism>
<evidence type="ECO:0000256" key="1">
    <source>
        <dbReference type="ARBA" id="ARBA00010928"/>
    </source>
</evidence>
<feature type="domain" description="Gfo/Idh/MocA-like oxidoreductase N-terminal" evidence="3">
    <location>
        <begin position="13"/>
        <end position="135"/>
    </location>
</feature>
<keyword evidence="2" id="KW-0560">Oxidoreductase</keyword>
<dbReference type="Proteomes" id="UP001153069">
    <property type="component" value="Unassembled WGS sequence"/>
</dbReference>
<reference evidence="5" key="1">
    <citation type="submission" date="2020-06" db="EMBL/GenBank/DDBJ databases">
        <authorList>
            <consortium name="Plant Systems Biology data submission"/>
        </authorList>
    </citation>
    <scope>NUCLEOTIDE SEQUENCE</scope>
    <source>
        <strain evidence="5">D6</strain>
    </source>
</reference>
<dbReference type="SUPFAM" id="SSF51735">
    <property type="entry name" value="NAD(P)-binding Rossmann-fold domains"/>
    <property type="match status" value="1"/>
</dbReference>
<dbReference type="GO" id="GO:0016491">
    <property type="term" value="F:oxidoreductase activity"/>
    <property type="evidence" value="ECO:0007669"/>
    <property type="project" value="UniProtKB-KW"/>
</dbReference>